<dbReference type="EMBL" id="CH480837">
    <property type="protein sequence ID" value="EDW49136.1"/>
    <property type="molecule type" value="Genomic_DNA"/>
</dbReference>
<gene>
    <name evidence="1" type="primary">Dsec\GM16285</name>
    <name evidence="1" type="ORF">Dsec_GM16285</name>
</gene>
<accession>B4IH18</accession>
<name>B4IH18_DROSE</name>
<evidence type="ECO:0000313" key="1">
    <source>
        <dbReference type="EMBL" id="EDW49136.1"/>
    </source>
</evidence>
<dbReference type="Proteomes" id="UP000001292">
    <property type="component" value="Unassembled WGS sequence"/>
</dbReference>
<evidence type="ECO:0000313" key="2">
    <source>
        <dbReference type="Proteomes" id="UP000001292"/>
    </source>
</evidence>
<reference evidence="1 2" key="1">
    <citation type="journal article" date="2007" name="Nature">
        <title>Evolution of genes and genomes on the Drosophila phylogeny.</title>
        <authorList>
            <consortium name="Drosophila 12 Genomes Consortium"/>
            <person name="Clark A.G."/>
            <person name="Eisen M.B."/>
            <person name="Smith D.R."/>
            <person name="Bergman C.M."/>
            <person name="Oliver B."/>
            <person name="Markow T.A."/>
            <person name="Kaufman T.C."/>
            <person name="Kellis M."/>
            <person name="Gelbart W."/>
            <person name="Iyer V.N."/>
            <person name="Pollard D.A."/>
            <person name="Sackton T.B."/>
            <person name="Larracuente A.M."/>
            <person name="Singh N.D."/>
            <person name="Abad J.P."/>
            <person name="Abt D.N."/>
            <person name="Adryan B."/>
            <person name="Aguade M."/>
            <person name="Akashi H."/>
            <person name="Anderson W.W."/>
            <person name="Aquadro C.F."/>
            <person name="Ardell D.H."/>
            <person name="Arguello R."/>
            <person name="Artieri C.G."/>
            <person name="Barbash D.A."/>
            <person name="Barker D."/>
            <person name="Barsanti P."/>
            <person name="Batterham P."/>
            <person name="Batzoglou S."/>
            <person name="Begun D."/>
            <person name="Bhutkar A."/>
            <person name="Blanco E."/>
            <person name="Bosak S.A."/>
            <person name="Bradley R.K."/>
            <person name="Brand A.D."/>
            <person name="Brent M.R."/>
            <person name="Brooks A.N."/>
            <person name="Brown R.H."/>
            <person name="Butlin R.K."/>
            <person name="Caggese C."/>
            <person name="Calvi B.R."/>
            <person name="Bernardo de Carvalho A."/>
            <person name="Caspi A."/>
            <person name="Castrezana S."/>
            <person name="Celniker S.E."/>
            <person name="Chang J.L."/>
            <person name="Chapple C."/>
            <person name="Chatterji S."/>
            <person name="Chinwalla A."/>
            <person name="Civetta A."/>
            <person name="Clifton S.W."/>
            <person name="Comeron J.M."/>
            <person name="Costello J.C."/>
            <person name="Coyne J.A."/>
            <person name="Daub J."/>
            <person name="David R.G."/>
            <person name="Delcher A.L."/>
            <person name="Delehaunty K."/>
            <person name="Do C.B."/>
            <person name="Ebling H."/>
            <person name="Edwards K."/>
            <person name="Eickbush T."/>
            <person name="Evans J.D."/>
            <person name="Filipski A."/>
            <person name="Findeiss S."/>
            <person name="Freyhult E."/>
            <person name="Fulton L."/>
            <person name="Fulton R."/>
            <person name="Garcia A.C."/>
            <person name="Gardiner A."/>
            <person name="Garfield D.A."/>
            <person name="Garvin B.E."/>
            <person name="Gibson G."/>
            <person name="Gilbert D."/>
            <person name="Gnerre S."/>
            <person name="Godfrey J."/>
            <person name="Good R."/>
            <person name="Gotea V."/>
            <person name="Gravely B."/>
            <person name="Greenberg A.J."/>
            <person name="Griffiths-Jones S."/>
            <person name="Gross S."/>
            <person name="Guigo R."/>
            <person name="Gustafson E.A."/>
            <person name="Haerty W."/>
            <person name="Hahn M.W."/>
            <person name="Halligan D.L."/>
            <person name="Halpern A.L."/>
            <person name="Halter G.M."/>
            <person name="Han M.V."/>
            <person name="Heger A."/>
            <person name="Hillier L."/>
            <person name="Hinrichs A.S."/>
            <person name="Holmes I."/>
            <person name="Hoskins R.A."/>
            <person name="Hubisz M.J."/>
            <person name="Hultmark D."/>
            <person name="Huntley M.A."/>
            <person name="Jaffe D.B."/>
            <person name="Jagadeeshan S."/>
            <person name="Jeck W.R."/>
            <person name="Johnson J."/>
            <person name="Jones C.D."/>
            <person name="Jordan W.C."/>
            <person name="Karpen G.H."/>
            <person name="Kataoka E."/>
            <person name="Keightley P.D."/>
            <person name="Kheradpour P."/>
            <person name="Kirkness E.F."/>
            <person name="Koerich L.B."/>
            <person name="Kristiansen K."/>
            <person name="Kudrna D."/>
            <person name="Kulathinal R.J."/>
            <person name="Kumar S."/>
            <person name="Kwok R."/>
            <person name="Lander E."/>
            <person name="Langley C.H."/>
            <person name="Lapoint R."/>
            <person name="Lazzaro B.P."/>
            <person name="Lee S.J."/>
            <person name="Levesque L."/>
            <person name="Li R."/>
            <person name="Lin C.F."/>
            <person name="Lin M.F."/>
            <person name="Lindblad-Toh K."/>
            <person name="Llopart A."/>
            <person name="Long M."/>
            <person name="Low L."/>
            <person name="Lozovsky E."/>
            <person name="Lu J."/>
            <person name="Luo M."/>
            <person name="Machado C.A."/>
            <person name="Makalowski W."/>
            <person name="Marzo M."/>
            <person name="Matsuda M."/>
            <person name="Matzkin L."/>
            <person name="McAllister B."/>
            <person name="McBride C.S."/>
            <person name="McKernan B."/>
            <person name="McKernan K."/>
            <person name="Mendez-Lago M."/>
            <person name="Minx P."/>
            <person name="Mollenhauer M.U."/>
            <person name="Montooth K."/>
            <person name="Mount S.M."/>
            <person name="Mu X."/>
            <person name="Myers E."/>
            <person name="Negre B."/>
            <person name="Newfeld S."/>
            <person name="Nielsen R."/>
            <person name="Noor M.A."/>
            <person name="O'Grady P."/>
            <person name="Pachter L."/>
            <person name="Papaceit M."/>
            <person name="Parisi M.J."/>
            <person name="Parisi M."/>
            <person name="Parts L."/>
            <person name="Pedersen J.S."/>
            <person name="Pesole G."/>
            <person name="Phillippy A.M."/>
            <person name="Ponting C.P."/>
            <person name="Pop M."/>
            <person name="Porcelli D."/>
            <person name="Powell J.R."/>
            <person name="Prohaska S."/>
            <person name="Pruitt K."/>
            <person name="Puig M."/>
            <person name="Quesneville H."/>
            <person name="Ram K.R."/>
            <person name="Rand D."/>
            <person name="Rasmussen M.D."/>
            <person name="Reed L.K."/>
            <person name="Reenan R."/>
            <person name="Reily A."/>
            <person name="Remington K.A."/>
            <person name="Rieger T.T."/>
            <person name="Ritchie M.G."/>
            <person name="Robin C."/>
            <person name="Rogers Y.H."/>
            <person name="Rohde C."/>
            <person name="Rozas J."/>
            <person name="Rubenfield M.J."/>
            <person name="Ruiz A."/>
            <person name="Russo S."/>
            <person name="Salzberg S.L."/>
            <person name="Sanchez-Gracia A."/>
            <person name="Saranga D.J."/>
            <person name="Sato H."/>
            <person name="Schaeffer S.W."/>
            <person name="Schatz M.C."/>
            <person name="Schlenke T."/>
            <person name="Schwartz R."/>
            <person name="Segarra C."/>
            <person name="Singh R.S."/>
            <person name="Sirot L."/>
            <person name="Sirota M."/>
            <person name="Sisneros N.B."/>
            <person name="Smith C.D."/>
            <person name="Smith T.F."/>
            <person name="Spieth J."/>
            <person name="Stage D.E."/>
            <person name="Stark A."/>
            <person name="Stephan W."/>
            <person name="Strausberg R.L."/>
            <person name="Strempel S."/>
            <person name="Sturgill D."/>
            <person name="Sutton G."/>
            <person name="Sutton G.G."/>
            <person name="Tao W."/>
            <person name="Teichmann S."/>
            <person name="Tobari Y.N."/>
            <person name="Tomimura Y."/>
            <person name="Tsolas J.M."/>
            <person name="Valente V.L."/>
            <person name="Venter E."/>
            <person name="Venter J.C."/>
            <person name="Vicario S."/>
            <person name="Vieira F.G."/>
            <person name="Vilella A.J."/>
            <person name="Villasante A."/>
            <person name="Walenz B."/>
            <person name="Wang J."/>
            <person name="Wasserman M."/>
            <person name="Watts T."/>
            <person name="Wilson D."/>
            <person name="Wilson R.K."/>
            <person name="Wing R.A."/>
            <person name="Wolfner M.F."/>
            <person name="Wong A."/>
            <person name="Wong G.K."/>
            <person name="Wu C.I."/>
            <person name="Wu G."/>
            <person name="Yamamoto D."/>
            <person name="Yang H.P."/>
            <person name="Yang S.P."/>
            <person name="Yorke J.A."/>
            <person name="Yoshida K."/>
            <person name="Zdobnov E."/>
            <person name="Zhang P."/>
            <person name="Zhang Y."/>
            <person name="Zimin A.V."/>
            <person name="Baldwin J."/>
            <person name="Abdouelleil A."/>
            <person name="Abdulkadir J."/>
            <person name="Abebe A."/>
            <person name="Abera B."/>
            <person name="Abreu J."/>
            <person name="Acer S.C."/>
            <person name="Aftuck L."/>
            <person name="Alexander A."/>
            <person name="An P."/>
            <person name="Anderson E."/>
            <person name="Anderson S."/>
            <person name="Arachi H."/>
            <person name="Azer M."/>
            <person name="Bachantsang P."/>
            <person name="Barry A."/>
            <person name="Bayul T."/>
            <person name="Berlin A."/>
            <person name="Bessette D."/>
            <person name="Bloom T."/>
            <person name="Blye J."/>
            <person name="Boguslavskiy L."/>
            <person name="Bonnet C."/>
            <person name="Boukhgalter B."/>
            <person name="Bourzgui I."/>
            <person name="Brown A."/>
            <person name="Cahill P."/>
            <person name="Channer S."/>
            <person name="Cheshatsang Y."/>
            <person name="Chuda L."/>
            <person name="Citroen M."/>
            <person name="Collymore A."/>
            <person name="Cooke P."/>
            <person name="Costello M."/>
            <person name="D'Aco K."/>
            <person name="Daza R."/>
            <person name="De Haan G."/>
            <person name="DeGray S."/>
            <person name="DeMaso C."/>
            <person name="Dhargay N."/>
            <person name="Dooley K."/>
            <person name="Dooley E."/>
            <person name="Doricent M."/>
            <person name="Dorje P."/>
            <person name="Dorjee K."/>
            <person name="Dupes A."/>
            <person name="Elong R."/>
            <person name="Falk J."/>
            <person name="Farina A."/>
            <person name="Faro S."/>
            <person name="Ferguson D."/>
            <person name="Fisher S."/>
            <person name="Foley C.D."/>
            <person name="Franke A."/>
            <person name="Friedrich D."/>
            <person name="Gadbois L."/>
            <person name="Gearin G."/>
            <person name="Gearin C.R."/>
            <person name="Giannoukos G."/>
            <person name="Goode T."/>
            <person name="Graham J."/>
            <person name="Grandbois E."/>
            <person name="Grewal S."/>
            <person name="Gyaltsen K."/>
            <person name="Hafez N."/>
            <person name="Hagos B."/>
            <person name="Hall J."/>
            <person name="Henson C."/>
            <person name="Hollinger A."/>
            <person name="Honan T."/>
            <person name="Huard M.D."/>
            <person name="Hughes L."/>
            <person name="Hurhula B."/>
            <person name="Husby M.E."/>
            <person name="Kamat A."/>
            <person name="Kanga B."/>
            <person name="Kashin S."/>
            <person name="Khazanovich D."/>
            <person name="Kisner P."/>
            <person name="Lance K."/>
            <person name="Lara M."/>
            <person name="Lee W."/>
            <person name="Lennon N."/>
            <person name="Letendre F."/>
            <person name="LeVine R."/>
            <person name="Lipovsky A."/>
            <person name="Liu X."/>
            <person name="Liu J."/>
            <person name="Liu S."/>
            <person name="Lokyitsang T."/>
            <person name="Lokyitsang Y."/>
            <person name="Lubonja R."/>
            <person name="Lui A."/>
            <person name="MacDonald P."/>
            <person name="Magnisalis V."/>
            <person name="Maru K."/>
            <person name="Matthews C."/>
            <person name="McCusker W."/>
            <person name="McDonough S."/>
            <person name="Mehta T."/>
            <person name="Meldrim J."/>
            <person name="Meneus L."/>
            <person name="Mihai O."/>
            <person name="Mihalev A."/>
            <person name="Mihova T."/>
            <person name="Mittelman R."/>
            <person name="Mlenga V."/>
            <person name="Montmayeur A."/>
            <person name="Mulrain L."/>
            <person name="Navidi A."/>
            <person name="Naylor J."/>
            <person name="Negash T."/>
            <person name="Nguyen T."/>
            <person name="Nguyen N."/>
            <person name="Nicol R."/>
            <person name="Norbu C."/>
            <person name="Norbu N."/>
            <person name="Novod N."/>
            <person name="O'Neill B."/>
            <person name="Osman S."/>
            <person name="Markiewicz E."/>
            <person name="Oyono O.L."/>
            <person name="Patti C."/>
            <person name="Phunkhang P."/>
            <person name="Pierre F."/>
            <person name="Priest M."/>
            <person name="Raghuraman S."/>
            <person name="Rege F."/>
            <person name="Reyes R."/>
            <person name="Rise C."/>
            <person name="Rogov P."/>
            <person name="Ross K."/>
            <person name="Ryan E."/>
            <person name="Settipalli S."/>
            <person name="Shea T."/>
            <person name="Sherpa N."/>
            <person name="Shi L."/>
            <person name="Shih D."/>
            <person name="Sparrow T."/>
            <person name="Spaulding J."/>
            <person name="Stalker J."/>
            <person name="Stange-Thomann N."/>
            <person name="Stavropoulos S."/>
            <person name="Stone C."/>
            <person name="Strader C."/>
            <person name="Tesfaye S."/>
            <person name="Thomson T."/>
            <person name="Thoulutsang Y."/>
            <person name="Thoulutsang D."/>
            <person name="Topham K."/>
            <person name="Topping I."/>
            <person name="Tsamla T."/>
            <person name="Vassiliev H."/>
            <person name="Vo A."/>
            <person name="Wangchuk T."/>
            <person name="Wangdi T."/>
            <person name="Weiand M."/>
            <person name="Wilkinson J."/>
            <person name="Wilson A."/>
            <person name="Yadav S."/>
            <person name="Young G."/>
            <person name="Yu Q."/>
            <person name="Zembek L."/>
            <person name="Zhong D."/>
            <person name="Zimmer A."/>
            <person name="Zwirko Z."/>
            <person name="Jaffe D.B."/>
            <person name="Alvarez P."/>
            <person name="Brockman W."/>
            <person name="Butler J."/>
            <person name="Chin C."/>
            <person name="Gnerre S."/>
            <person name="Grabherr M."/>
            <person name="Kleber M."/>
            <person name="Mauceli E."/>
            <person name="MacCallum I."/>
        </authorList>
    </citation>
    <scope>NUCLEOTIDE SEQUENCE [LARGE SCALE GENOMIC DNA]</scope>
    <source>
        <strain evidence="2">Rob3c / Tucson 14021-0248.25</strain>
    </source>
</reference>
<proteinExistence type="predicted"/>
<protein>
    <submittedName>
        <fullName evidence="1">GM16285</fullName>
    </submittedName>
</protein>
<sequence length="97" mass="10449">MHGSSPEIQSDDAARKAIPEHNRMAWLVITVINSHALQVSISIANSNSGVWSSSAIGVPALDDSDLRSPIYEISEIAVLSALAEELIFISGRTKVYE</sequence>
<organism evidence="2">
    <name type="scientific">Drosophila sechellia</name>
    <name type="common">Fruit fly</name>
    <dbReference type="NCBI Taxonomy" id="7238"/>
    <lineage>
        <taxon>Eukaryota</taxon>
        <taxon>Metazoa</taxon>
        <taxon>Ecdysozoa</taxon>
        <taxon>Arthropoda</taxon>
        <taxon>Hexapoda</taxon>
        <taxon>Insecta</taxon>
        <taxon>Pterygota</taxon>
        <taxon>Neoptera</taxon>
        <taxon>Endopterygota</taxon>
        <taxon>Diptera</taxon>
        <taxon>Brachycera</taxon>
        <taxon>Muscomorpha</taxon>
        <taxon>Ephydroidea</taxon>
        <taxon>Drosophilidae</taxon>
        <taxon>Drosophila</taxon>
        <taxon>Sophophora</taxon>
    </lineage>
</organism>
<dbReference type="HOGENOM" id="CLU_2348905_0_0_1"/>
<keyword evidence="2" id="KW-1185">Reference proteome</keyword>
<dbReference type="AlphaFoldDB" id="B4IH18"/>